<sequence>MRAILSAPGSRGDVNPMVAIGRALKQRGMDVIISLAEPYAPVAEAAGLTAVPIITTARFEHLLGDANVWKPVRGARAIFREVAGNFLTKHFDVIRQNHIAGQTVLVSHPLDLASRVHRDWDPATPLVDVHLAPSMLRTLDDPPRMTPWAIEHFGPQWLLRAAYWAADRFVIDPVIAGRVNQMRKDLRLAPVTRLIDQWWLSPDRILAMYPDWYAAATKSFGPRLMHCGFPLDDAVVDSAADRTAQVLPSDRPIVFTAGTAHQHCREFFADAVAACLAIDRPGWLVSSYPGNFPDQLPPSIQAHSYVSFGELFPHASAVVHHGGIGTTSQALAAGVPQLIQPMAFDQFDNTNRVQRLNCGRWLRRPRHLAAALQQLLDDESIQRSCRLVADSMERGSPTVAACEIHRLLCSTGSDGRLK</sequence>
<evidence type="ECO:0000313" key="3">
    <source>
        <dbReference type="EMBL" id="QDT03234.1"/>
    </source>
</evidence>
<dbReference type="Gene3D" id="3.40.50.2000">
    <property type="entry name" value="Glycogen Phosphorylase B"/>
    <property type="match status" value="2"/>
</dbReference>
<dbReference type="GO" id="GO:0033072">
    <property type="term" value="P:vancomycin biosynthetic process"/>
    <property type="evidence" value="ECO:0007669"/>
    <property type="project" value="UniProtKB-ARBA"/>
</dbReference>
<keyword evidence="3" id="KW-0328">Glycosyltransferase</keyword>
<dbReference type="Pfam" id="PF06722">
    <property type="entry name" value="EryCIII-like_C"/>
    <property type="match status" value="1"/>
</dbReference>
<keyword evidence="4" id="KW-1185">Reference proteome</keyword>
<dbReference type="InterPro" id="IPR010610">
    <property type="entry name" value="EryCIII-like_C"/>
</dbReference>
<dbReference type="Proteomes" id="UP000318538">
    <property type="component" value="Chromosome"/>
</dbReference>
<dbReference type="InterPro" id="IPR002213">
    <property type="entry name" value="UDP_glucos_trans"/>
</dbReference>
<feature type="domain" description="Erythromycin biosynthesis protein CIII-like C-terminal" evidence="2">
    <location>
        <begin position="295"/>
        <end position="399"/>
    </location>
</feature>
<dbReference type="EC" id="2.4.1.-" evidence="3"/>
<dbReference type="InterPro" id="IPR004276">
    <property type="entry name" value="GlycoTrans_28_N"/>
</dbReference>
<keyword evidence="3" id="KW-0808">Transferase</keyword>
<dbReference type="GO" id="GO:0016758">
    <property type="term" value="F:hexosyltransferase activity"/>
    <property type="evidence" value="ECO:0007669"/>
    <property type="project" value="InterPro"/>
</dbReference>
<dbReference type="KEGG" id="rlc:K227x_16160"/>
<dbReference type="InterPro" id="IPR050426">
    <property type="entry name" value="Glycosyltransferase_28"/>
</dbReference>
<name>A0A517N7W2_9BACT</name>
<gene>
    <name evidence="3" type="ORF">K227x_16160</name>
</gene>
<dbReference type="OrthoDB" id="9805366at2"/>
<dbReference type="EMBL" id="CP036525">
    <property type="protein sequence ID" value="QDT03234.1"/>
    <property type="molecule type" value="Genomic_DNA"/>
</dbReference>
<feature type="domain" description="Glycosyltransferase family 28 N-terminal" evidence="1">
    <location>
        <begin position="4"/>
        <end position="79"/>
    </location>
</feature>
<evidence type="ECO:0000259" key="1">
    <source>
        <dbReference type="Pfam" id="PF03033"/>
    </source>
</evidence>
<dbReference type="CDD" id="cd03784">
    <property type="entry name" value="GT1_Gtf-like"/>
    <property type="match status" value="1"/>
</dbReference>
<dbReference type="AlphaFoldDB" id="A0A517N7W2"/>
<dbReference type="PANTHER" id="PTHR48050">
    <property type="entry name" value="STEROL 3-BETA-GLUCOSYLTRANSFERASE"/>
    <property type="match status" value="1"/>
</dbReference>
<evidence type="ECO:0000313" key="4">
    <source>
        <dbReference type="Proteomes" id="UP000318538"/>
    </source>
</evidence>
<dbReference type="RefSeq" id="WP_145168965.1">
    <property type="nucleotide sequence ID" value="NZ_CP036525.1"/>
</dbReference>
<organism evidence="3 4">
    <name type="scientific">Rubripirellula lacrimiformis</name>
    <dbReference type="NCBI Taxonomy" id="1930273"/>
    <lineage>
        <taxon>Bacteria</taxon>
        <taxon>Pseudomonadati</taxon>
        <taxon>Planctomycetota</taxon>
        <taxon>Planctomycetia</taxon>
        <taxon>Pirellulales</taxon>
        <taxon>Pirellulaceae</taxon>
        <taxon>Rubripirellula</taxon>
    </lineage>
</organism>
<dbReference type="SUPFAM" id="SSF53756">
    <property type="entry name" value="UDP-Glycosyltransferase/glycogen phosphorylase"/>
    <property type="match status" value="1"/>
</dbReference>
<dbReference type="GO" id="GO:0008194">
    <property type="term" value="F:UDP-glycosyltransferase activity"/>
    <property type="evidence" value="ECO:0007669"/>
    <property type="project" value="InterPro"/>
</dbReference>
<evidence type="ECO:0000259" key="2">
    <source>
        <dbReference type="Pfam" id="PF06722"/>
    </source>
</evidence>
<reference evidence="3 4" key="1">
    <citation type="submission" date="2019-02" db="EMBL/GenBank/DDBJ databases">
        <title>Deep-cultivation of Planctomycetes and their phenomic and genomic characterization uncovers novel biology.</title>
        <authorList>
            <person name="Wiegand S."/>
            <person name="Jogler M."/>
            <person name="Boedeker C."/>
            <person name="Pinto D."/>
            <person name="Vollmers J."/>
            <person name="Rivas-Marin E."/>
            <person name="Kohn T."/>
            <person name="Peeters S.H."/>
            <person name="Heuer A."/>
            <person name="Rast P."/>
            <person name="Oberbeckmann S."/>
            <person name="Bunk B."/>
            <person name="Jeske O."/>
            <person name="Meyerdierks A."/>
            <person name="Storesund J.E."/>
            <person name="Kallscheuer N."/>
            <person name="Luecker S."/>
            <person name="Lage O.M."/>
            <person name="Pohl T."/>
            <person name="Merkel B.J."/>
            <person name="Hornburger P."/>
            <person name="Mueller R.-W."/>
            <person name="Bruemmer F."/>
            <person name="Labrenz M."/>
            <person name="Spormann A.M."/>
            <person name="Op den Camp H."/>
            <person name="Overmann J."/>
            <person name="Amann R."/>
            <person name="Jetten M.S.M."/>
            <person name="Mascher T."/>
            <person name="Medema M.H."/>
            <person name="Devos D.P."/>
            <person name="Kaster A.-K."/>
            <person name="Ovreas L."/>
            <person name="Rohde M."/>
            <person name="Galperin M.Y."/>
            <person name="Jogler C."/>
        </authorList>
    </citation>
    <scope>NUCLEOTIDE SEQUENCE [LARGE SCALE GENOMIC DNA]</scope>
    <source>
        <strain evidence="3 4">K22_7</strain>
    </source>
</reference>
<protein>
    <submittedName>
        <fullName evidence="3">MurG-like transferase</fullName>
        <ecNumber evidence="3">2.4.1.-</ecNumber>
    </submittedName>
</protein>
<accession>A0A517N7W2</accession>
<dbReference type="GO" id="GO:0005975">
    <property type="term" value="P:carbohydrate metabolic process"/>
    <property type="evidence" value="ECO:0007669"/>
    <property type="project" value="InterPro"/>
</dbReference>
<proteinExistence type="predicted"/>
<dbReference type="Pfam" id="PF03033">
    <property type="entry name" value="Glyco_transf_28"/>
    <property type="match status" value="1"/>
</dbReference>
<dbReference type="PANTHER" id="PTHR48050:SF13">
    <property type="entry name" value="STEROL 3-BETA-GLUCOSYLTRANSFERASE UGT80A2"/>
    <property type="match status" value="1"/>
</dbReference>